<dbReference type="SMART" id="SM00257">
    <property type="entry name" value="LysM"/>
    <property type="match status" value="1"/>
</dbReference>
<dbReference type="PROSITE" id="PS51782">
    <property type="entry name" value="LYSM"/>
    <property type="match status" value="1"/>
</dbReference>
<dbReference type="InterPro" id="IPR018392">
    <property type="entry name" value="LysM"/>
</dbReference>
<dbReference type="Gene3D" id="3.10.350.10">
    <property type="entry name" value="LysM domain"/>
    <property type="match status" value="1"/>
</dbReference>
<dbReference type="RefSeq" id="WP_091493063.1">
    <property type="nucleotide sequence ID" value="NZ_FOMH01000005.1"/>
</dbReference>
<proteinExistence type="predicted"/>
<dbReference type="EMBL" id="FOMH01000005">
    <property type="protein sequence ID" value="SFD17950.1"/>
    <property type="molecule type" value="Genomic_DNA"/>
</dbReference>
<dbReference type="CDD" id="cd00118">
    <property type="entry name" value="LysM"/>
    <property type="match status" value="1"/>
</dbReference>
<dbReference type="PANTHER" id="PTHR34700:SF4">
    <property type="entry name" value="PHAGE-LIKE ELEMENT PBSX PROTEIN XKDP"/>
    <property type="match status" value="1"/>
</dbReference>
<keyword evidence="3" id="KW-1185">Reference proteome</keyword>
<dbReference type="AlphaFoldDB" id="A0A1I1QIL0"/>
<accession>A0A1I1QIL0</accession>
<reference evidence="3" key="1">
    <citation type="submission" date="2016-10" db="EMBL/GenBank/DDBJ databases">
        <authorList>
            <person name="Varghese N."/>
            <person name="Submissions S."/>
        </authorList>
    </citation>
    <scope>NUCLEOTIDE SEQUENCE [LARGE SCALE GENOMIC DNA]</scope>
    <source>
        <strain evidence="3">CGMCC 1.10370</strain>
    </source>
</reference>
<dbReference type="STRING" id="739143.SAMN05216297_105129"/>
<dbReference type="InterPro" id="IPR036779">
    <property type="entry name" value="LysM_dom_sf"/>
</dbReference>
<evidence type="ECO:0000313" key="3">
    <source>
        <dbReference type="Proteomes" id="UP000199672"/>
    </source>
</evidence>
<evidence type="ECO:0000313" key="2">
    <source>
        <dbReference type="EMBL" id="SFD17950.1"/>
    </source>
</evidence>
<dbReference type="Proteomes" id="UP000199672">
    <property type="component" value="Unassembled WGS sequence"/>
</dbReference>
<name>A0A1I1QIL0_9FLAO</name>
<dbReference type="OrthoDB" id="370541at2"/>
<gene>
    <name evidence="2" type="ORF">SAMN05216297_105129</name>
</gene>
<dbReference type="SUPFAM" id="SSF54106">
    <property type="entry name" value="LysM domain"/>
    <property type="match status" value="1"/>
</dbReference>
<evidence type="ECO:0000259" key="1">
    <source>
        <dbReference type="PROSITE" id="PS51782"/>
    </source>
</evidence>
<protein>
    <submittedName>
        <fullName evidence="2">LysM domain-containing protein</fullName>
    </submittedName>
</protein>
<dbReference type="InterPro" id="IPR052196">
    <property type="entry name" value="Bact_Kbp"/>
</dbReference>
<dbReference type="Pfam" id="PF01476">
    <property type="entry name" value="LysM"/>
    <property type="match status" value="1"/>
</dbReference>
<sequence>MSLQDKYKEVTDLASQLGATNLEVREQDNVLYIDGIVKSAEDKEKLWNAYGTIDPDYRSADVVMNIKVAESNSKEYTVKSGDSLSKIGKEFGVSWQTIFEANKDVISNPDLIQPGWKLKIPTTVL</sequence>
<feature type="domain" description="LysM" evidence="1">
    <location>
        <begin position="74"/>
        <end position="120"/>
    </location>
</feature>
<dbReference type="PANTHER" id="PTHR34700">
    <property type="entry name" value="POTASSIUM BINDING PROTEIN KBP"/>
    <property type="match status" value="1"/>
</dbReference>
<organism evidence="2 3">
    <name type="scientific">Flavobacterium phragmitis</name>
    <dbReference type="NCBI Taxonomy" id="739143"/>
    <lineage>
        <taxon>Bacteria</taxon>
        <taxon>Pseudomonadati</taxon>
        <taxon>Bacteroidota</taxon>
        <taxon>Flavobacteriia</taxon>
        <taxon>Flavobacteriales</taxon>
        <taxon>Flavobacteriaceae</taxon>
        <taxon>Flavobacterium</taxon>
    </lineage>
</organism>